<dbReference type="AlphaFoldDB" id="A0A1A0R045"/>
<sequence length="230" mass="25749">MTTHSTTQSSILADLMYRRWSCRGFLSEPVPRDVIDQIIDIARRTPSWCNTQPWHLHVTSGPATDKFRTSLADSWAGDPRLHTDFEFPASYEGDYLERRRASGWQLYEALGVERGDRAASAREMLRNFEFFGAPHVAIVTAPASLGVYGAVDCGLFVQSFLLAAQSYGVAAVPQAALASHSHFIREHFDLPSDRKVLLGISFGYPDMDHPANSYRTPRRAVEDVVTWTEA</sequence>
<dbReference type="Gene3D" id="3.40.109.10">
    <property type="entry name" value="NADH Oxidase"/>
    <property type="match status" value="1"/>
</dbReference>
<dbReference type="GO" id="GO:0016491">
    <property type="term" value="F:oxidoreductase activity"/>
    <property type="evidence" value="ECO:0007669"/>
    <property type="project" value="UniProtKB-KW"/>
</dbReference>
<evidence type="ECO:0000313" key="5">
    <source>
        <dbReference type="EMBL" id="OBB27159.1"/>
    </source>
</evidence>
<evidence type="ECO:0000256" key="3">
    <source>
        <dbReference type="ARBA" id="ARBA00023002"/>
    </source>
</evidence>
<feature type="domain" description="Nitroreductase" evidence="4">
    <location>
        <begin position="18"/>
        <end position="204"/>
    </location>
</feature>
<comment type="caution">
    <text evidence="5">The sequence shown here is derived from an EMBL/GenBank/DDBJ whole genome shotgun (WGS) entry which is preliminary data.</text>
</comment>
<dbReference type="RefSeq" id="WP_064933964.1">
    <property type="nucleotide sequence ID" value="NZ_LZSO01000031.1"/>
</dbReference>
<proteinExistence type="predicted"/>
<evidence type="ECO:0000256" key="1">
    <source>
        <dbReference type="ARBA" id="ARBA00022630"/>
    </source>
</evidence>
<dbReference type="Proteomes" id="UP000093902">
    <property type="component" value="Unassembled WGS sequence"/>
</dbReference>
<dbReference type="Pfam" id="PF00881">
    <property type="entry name" value="Nitroreductase"/>
    <property type="match status" value="1"/>
</dbReference>
<dbReference type="CDD" id="cd02136">
    <property type="entry name" value="PnbA_NfnB-like"/>
    <property type="match status" value="1"/>
</dbReference>
<dbReference type="PANTHER" id="PTHR23026:SF90">
    <property type="entry name" value="IODOTYROSINE DEIODINASE 1"/>
    <property type="match status" value="1"/>
</dbReference>
<dbReference type="InterPro" id="IPR029479">
    <property type="entry name" value="Nitroreductase"/>
</dbReference>
<dbReference type="InterPro" id="IPR050627">
    <property type="entry name" value="Nitroreductase/BluB"/>
</dbReference>
<dbReference type="EMBL" id="LZSO01000031">
    <property type="protein sequence ID" value="OBB27159.1"/>
    <property type="molecule type" value="Genomic_DNA"/>
</dbReference>
<dbReference type="PANTHER" id="PTHR23026">
    <property type="entry name" value="NADPH NITROREDUCTASE"/>
    <property type="match status" value="1"/>
</dbReference>
<dbReference type="SUPFAM" id="SSF55469">
    <property type="entry name" value="FMN-dependent nitroreductase-like"/>
    <property type="match status" value="1"/>
</dbReference>
<keyword evidence="2" id="KW-0288">FMN</keyword>
<protein>
    <submittedName>
        <fullName evidence="5">Nitroreductase</fullName>
    </submittedName>
</protein>
<reference evidence="6" key="1">
    <citation type="submission" date="2016-06" db="EMBL/GenBank/DDBJ databases">
        <authorList>
            <person name="Sutton G."/>
            <person name="Brinkac L."/>
            <person name="Sanka R."/>
            <person name="Adams M."/>
            <person name="Lau E."/>
            <person name="Mehaffy C."/>
            <person name="Tameris M."/>
            <person name="Hatherill M."/>
            <person name="Hanekom W."/>
            <person name="Mahomed H."/>
            <person name="Mcshane H."/>
        </authorList>
    </citation>
    <scope>NUCLEOTIDE SEQUENCE [LARGE SCALE GENOMIC DNA]</scope>
    <source>
        <strain evidence="6">852002-51209_SCH5440388</strain>
    </source>
</reference>
<organism evidence="5 6">
    <name type="scientific">Mycolicibacterium peregrinum</name>
    <name type="common">Mycobacterium peregrinum</name>
    <dbReference type="NCBI Taxonomy" id="43304"/>
    <lineage>
        <taxon>Bacteria</taxon>
        <taxon>Bacillati</taxon>
        <taxon>Actinomycetota</taxon>
        <taxon>Actinomycetes</taxon>
        <taxon>Mycobacteriales</taxon>
        <taxon>Mycobacteriaceae</taxon>
        <taxon>Mycolicibacterium</taxon>
    </lineage>
</organism>
<name>A0A1A0R045_MYCPR</name>
<accession>A0A1A0R045</accession>
<gene>
    <name evidence="5" type="ORF">A5792_25420</name>
</gene>
<keyword evidence="1" id="KW-0285">Flavoprotein</keyword>
<evidence type="ECO:0000313" key="6">
    <source>
        <dbReference type="Proteomes" id="UP000093902"/>
    </source>
</evidence>
<evidence type="ECO:0000259" key="4">
    <source>
        <dbReference type="Pfam" id="PF00881"/>
    </source>
</evidence>
<dbReference type="InterPro" id="IPR000415">
    <property type="entry name" value="Nitroreductase-like"/>
</dbReference>
<keyword evidence="3" id="KW-0560">Oxidoreductase</keyword>
<dbReference type="OrthoDB" id="9798230at2"/>
<evidence type="ECO:0000256" key="2">
    <source>
        <dbReference type="ARBA" id="ARBA00022643"/>
    </source>
</evidence>